<reference evidence="2 3" key="1">
    <citation type="submission" date="2012-06" db="EMBL/GenBank/DDBJ databases">
        <title>Complete genome of Terriglobus roseus DSM 18391.</title>
        <authorList>
            <consortium name="US DOE Joint Genome Institute (JGI-PGF)"/>
            <person name="Lucas S."/>
            <person name="Copeland A."/>
            <person name="Lapidus A."/>
            <person name="Glavina del Rio T."/>
            <person name="Dalin E."/>
            <person name="Tice H."/>
            <person name="Bruce D."/>
            <person name="Goodwin L."/>
            <person name="Pitluck S."/>
            <person name="Peters L."/>
            <person name="Mikhailova N."/>
            <person name="Munk A.C.C."/>
            <person name="Kyrpides N."/>
            <person name="Mavromatis K."/>
            <person name="Ivanova N."/>
            <person name="Brettin T."/>
            <person name="Detter J.C."/>
            <person name="Han C."/>
            <person name="Larimer F."/>
            <person name="Land M."/>
            <person name="Hauser L."/>
            <person name="Markowitz V."/>
            <person name="Cheng J.-F."/>
            <person name="Hugenholtz P."/>
            <person name="Woyke T."/>
            <person name="Wu D."/>
            <person name="Brambilla E."/>
            <person name="Klenk H.-P."/>
            <person name="Eisen J.A."/>
        </authorList>
    </citation>
    <scope>NUCLEOTIDE SEQUENCE [LARGE SCALE GENOMIC DNA]</scope>
    <source>
        <strain evidence="3">DSM 18391 / NRRL B-41598 / KBS 63</strain>
    </source>
</reference>
<evidence type="ECO:0000259" key="1">
    <source>
        <dbReference type="Pfam" id="PF21849"/>
    </source>
</evidence>
<dbReference type="RefSeq" id="WP_014786540.1">
    <property type="nucleotide sequence ID" value="NC_018014.1"/>
</dbReference>
<dbReference type="PATRIC" id="fig|926566.3.peg.3019"/>
<dbReference type="EMBL" id="CP003379">
    <property type="protein sequence ID" value="AFL89276.1"/>
    <property type="molecule type" value="Genomic_DNA"/>
</dbReference>
<protein>
    <recommendedName>
        <fullName evidence="1">DUF6908 domain-containing protein</fullName>
    </recommendedName>
</protein>
<dbReference type="Pfam" id="PF21849">
    <property type="entry name" value="DUF6908"/>
    <property type="match status" value="1"/>
</dbReference>
<proteinExistence type="predicted"/>
<dbReference type="KEGG" id="trs:Terro_3044"/>
<feature type="domain" description="DUF6908" evidence="1">
    <location>
        <begin position="2"/>
        <end position="128"/>
    </location>
</feature>
<evidence type="ECO:0000313" key="3">
    <source>
        <dbReference type="Proteomes" id="UP000006056"/>
    </source>
</evidence>
<dbReference type="AlphaFoldDB" id="I3ZJ58"/>
<organism evidence="2 3">
    <name type="scientific">Terriglobus roseus (strain DSM 18391 / NRRL B-41598 / KBS 63)</name>
    <dbReference type="NCBI Taxonomy" id="926566"/>
    <lineage>
        <taxon>Bacteria</taxon>
        <taxon>Pseudomonadati</taxon>
        <taxon>Acidobacteriota</taxon>
        <taxon>Terriglobia</taxon>
        <taxon>Terriglobales</taxon>
        <taxon>Acidobacteriaceae</taxon>
        <taxon>Terriglobus</taxon>
    </lineage>
</organism>
<accession>I3ZJ58</accession>
<dbReference type="InterPro" id="IPR054203">
    <property type="entry name" value="DUF6908"/>
</dbReference>
<dbReference type="OrthoDB" id="117513at2"/>
<dbReference type="Proteomes" id="UP000006056">
    <property type="component" value="Chromosome"/>
</dbReference>
<gene>
    <name evidence="2" type="ordered locus">Terro_3044</name>
</gene>
<evidence type="ECO:0000313" key="2">
    <source>
        <dbReference type="EMBL" id="AFL89276.1"/>
    </source>
</evidence>
<keyword evidence="3" id="KW-1185">Reference proteome</keyword>
<sequence>MQTILHILKSAGGWNPGLSLTIDNAPYMPLVIEALDELGPCGLPALSVAHYGEQNGDLMRDPEMCFELSLAGSIADLNPFYYRNDYIGCEQWSRFITGTDYAYVCNLHRQHVSFAKVWDRNLQSQGFAEAFEQQRKQAA</sequence>
<name>I3ZJ58_TERRK</name>
<dbReference type="STRING" id="926566.Terro_3044"/>
<dbReference type="HOGENOM" id="CLU_153796_0_0_0"/>
<dbReference type="eggNOG" id="ENOG5033KMD">
    <property type="taxonomic scope" value="Bacteria"/>
</dbReference>